<protein>
    <submittedName>
        <fullName evidence="2">Uncharacterized protein</fullName>
    </submittedName>
</protein>
<keyword evidence="1" id="KW-0472">Membrane</keyword>
<proteinExistence type="predicted"/>
<accession>A0ABS2MTA0</accession>
<feature type="transmembrane region" description="Helical" evidence="1">
    <location>
        <begin position="7"/>
        <end position="26"/>
    </location>
</feature>
<dbReference type="EMBL" id="JAFBDT010000020">
    <property type="protein sequence ID" value="MBM7562502.1"/>
    <property type="molecule type" value="Genomic_DNA"/>
</dbReference>
<keyword evidence="3" id="KW-1185">Reference proteome</keyword>
<reference evidence="2 3" key="1">
    <citation type="submission" date="2021-01" db="EMBL/GenBank/DDBJ databases">
        <title>Genomic Encyclopedia of Type Strains, Phase IV (KMG-IV): sequencing the most valuable type-strain genomes for metagenomic binning, comparative biology and taxonomic classification.</title>
        <authorList>
            <person name="Goeker M."/>
        </authorList>
    </citation>
    <scope>NUCLEOTIDE SEQUENCE [LARGE SCALE GENOMIC DNA]</scope>
    <source>
        <strain evidence="2 3">DSM 24436</strain>
    </source>
</reference>
<comment type="caution">
    <text evidence="2">The sequence shown here is derived from an EMBL/GenBank/DDBJ whole genome shotgun (WGS) entry which is preliminary data.</text>
</comment>
<dbReference type="Proteomes" id="UP000767854">
    <property type="component" value="Unassembled WGS sequence"/>
</dbReference>
<keyword evidence="1" id="KW-0812">Transmembrane</keyword>
<evidence type="ECO:0000313" key="2">
    <source>
        <dbReference type="EMBL" id="MBM7562502.1"/>
    </source>
</evidence>
<organism evidence="2 3">
    <name type="scientific">Fusibacter tunisiensis</name>
    <dbReference type="NCBI Taxonomy" id="1008308"/>
    <lineage>
        <taxon>Bacteria</taxon>
        <taxon>Bacillati</taxon>
        <taxon>Bacillota</taxon>
        <taxon>Clostridia</taxon>
        <taxon>Eubacteriales</taxon>
        <taxon>Eubacteriales Family XII. Incertae Sedis</taxon>
        <taxon>Fusibacter</taxon>
    </lineage>
</organism>
<dbReference type="RefSeq" id="WP_204664932.1">
    <property type="nucleotide sequence ID" value="NZ_JAFBDT010000020.1"/>
</dbReference>
<evidence type="ECO:0000313" key="3">
    <source>
        <dbReference type="Proteomes" id="UP000767854"/>
    </source>
</evidence>
<gene>
    <name evidence="2" type="ORF">JOC49_002063</name>
</gene>
<name>A0ABS2MTA0_9FIRM</name>
<keyword evidence="1" id="KW-1133">Transmembrane helix</keyword>
<evidence type="ECO:0000256" key="1">
    <source>
        <dbReference type="SAM" id="Phobius"/>
    </source>
</evidence>
<sequence length="55" mass="6341">MKKKLVIELMVYVVIVVIGIIMLFMYEPKDVDIVLPKDFQIEQEGSVNDAFVPNQ</sequence>